<evidence type="ECO:0000256" key="1">
    <source>
        <dbReference type="ARBA" id="ARBA00010597"/>
    </source>
</evidence>
<gene>
    <name evidence="3" type="ORF">TPC1_17887</name>
</gene>
<protein>
    <recommendedName>
        <fullName evidence="2">Protein DPCD</fullName>
    </recommendedName>
</protein>
<dbReference type="Pfam" id="PF14913">
    <property type="entry name" value="DPCD"/>
    <property type="match status" value="1"/>
</dbReference>
<evidence type="ECO:0000256" key="2">
    <source>
        <dbReference type="ARBA" id="ARBA00020330"/>
    </source>
</evidence>
<proteinExistence type="inferred from homology"/>
<dbReference type="AlphaFoldDB" id="A0A146K4A5"/>
<dbReference type="EMBL" id="GDID01005882">
    <property type="protein sequence ID" value="JAP90724.1"/>
    <property type="molecule type" value="Transcribed_RNA"/>
</dbReference>
<dbReference type="PANTHER" id="PTHR31921:SF1">
    <property type="entry name" value="PROTEIN DPCD"/>
    <property type="match status" value="1"/>
</dbReference>
<accession>A0A146K4A5</accession>
<dbReference type="InterPro" id="IPR026224">
    <property type="entry name" value="DPCD"/>
</dbReference>
<sequence>PGGKKQAWFKDGIQKIHTVFQDGSECIEEFDSKEGLCQVRKWRKIDKLGRLSDWEFEIGDAPVVEKIVTDMFAPANQPIVSRHDADSYYLFKISNMTWPESNYNVSVEDNQLVVRTQNKKYFKKLVLTDLQWQKIPLHQSFVKFKQFNNNLVIFYQKPPSVIQFEKAARQARIQNIKEGDQGCSAQ</sequence>
<comment type="similarity">
    <text evidence="1">Belongs to the DPCD family.</text>
</comment>
<dbReference type="PANTHER" id="PTHR31921">
    <property type="entry name" value="PROTEIN DPCD"/>
    <property type="match status" value="1"/>
</dbReference>
<reference evidence="3" key="1">
    <citation type="submission" date="2015-07" db="EMBL/GenBank/DDBJ databases">
        <title>Adaptation to a free-living lifestyle via gene acquisitions in the diplomonad Trepomonas sp. PC1.</title>
        <authorList>
            <person name="Xu F."/>
            <person name="Jerlstrom-Hultqvist J."/>
            <person name="Kolisko M."/>
            <person name="Simpson A.G.B."/>
            <person name="Roger A.J."/>
            <person name="Svard S.G."/>
            <person name="Andersson J.O."/>
        </authorList>
    </citation>
    <scope>NUCLEOTIDE SEQUENCE</scope>
    <source>
        <strain evidence="3">PC1</strain>
    </source>
</reference>
<organism evidence="3">
    <name type="scientific">Trepomonas sp. PC1</name>
    <dbReference type="NCBI Taxonomy" id="1076344"/>
    <lineage>
        <taxon>Eukaryota</taxon>
        <taxon>Metamonada</taxon>
        <taxon>Diplomonadida</taxon>
        <taxon>Hexamitidae</taxon>
        <taxon>Hexamitinae</taxon>
        <taxon>Trepomonas</taxon>
    </lineage>
</organism>
<evidence type="ECO:0000313" key="3">
    <source>
        <dbReference type="EMBL" id="JAP90724.1"/>
    </source>
</evidence>
<dbReference type="PRINTS" id="PR02065">
    <property type="entry name" value="PROTEINDPCD"/>
</dbReference>
<name>A0A146K4A5_9EUKA</name>
<feature type="non-terminal residue" evidence="3">
    <location>
        <position position="1"/>
    </location>
</feature>